<dbReference type="AlphaFoldDB" id="A0A183BTI5"/>
<evidence type="ECO:0000313" key="5">
    <source>
        <dbReference type="Proteomes" id="UP000050741"/>
    </source>
</evidence>
<name>A0A183BTI5_GLOPA</name>
<feature type="region of interest" description="Disordered" evidence="4">
    <location>
        <begin position="186"/>
        <end position="249"/>
    </location>
</feature>
<keyword evidence="1" id="KW-0813">Transport</keyword>
<dbReference type="Proteomes" id="UP000050741">
    <property type="component" value="Unassembled WGS sequence"/>
</dbReference>
<evidence type="ECO:0000256" key="4">
    <source>
        <dbReference type="SAM" id="MobiDB-lite"/>
    </source>
</evidence>
<accession>A0A183BTI5</accession>
<dbReference type="SUPFAM" id="SSF54631">
    <property type="entry name" value="CBS-domain pair"/>
    <property type="match status" value="1"/>
</dbReference>
<evidence type="ECO:0000313" key="6">
    <source>
        <dbReference type="WBParaSite" id="GPLIN_000392100"/>
    </source>
</evidence>
<feature type="region of interest" description="Disordered" evidence="4">
    <location>
        <begin position="79"/>
        <end position="115"/>
    </location>
</feature>
<dbReference type="InterPro" id="IPR050970">
    <property type="entry name" value="Cl_channel_volt-gated"/>
</dbReference>
<keyword evidence="2" id="KW-0406">Ion transport</keyword>
<dbReference type="GO" id="GO:0005886">
    <property type="term" value="C:plasma membrane"/>
    <property type="evidence" value="ECO:0007669"/>
    <property type="project" value="TreeGrafter"/>
</dbReference>
<proteinExistence type="predicted"/>
<dbReference type="GO" id="GO:0005247">
    <property type="term" value="F:voltage-gated chloride channel activity"/>
    <property type="evidence" value="ECO:0007669"/>
    <property type="project" value="TreeGrafter"/>
</dbReference>
<sequence>MSASFVEFSNWWDGAPFQLVENTSLVKVHSLFSLLSLNRAYVTRCGRLIGVVALRDLRIAIEQVDSGNLSAEDAGRHFEEEQPPIGGDEEGHQQEKPQRQQESSSEASDYDDDSRDILNPRLEVISQSTCTGGAASLRDSVRVGTRVRKASEVLREAVKSLAKGVLGESPEAQKDVENGRVAETAADAAVGGKERHNTAADGRYNNGELPRVPPPAIFIISSDEGAKKGGGAEDEEGATERPSPGGKDG</sequence>
<keyword evidence="5" id="KW-1185">Reference proteome</keyword>
<evidence type="ECO:0000256" key="1">
    <source>
        <dbReference type="ARBA" id="ARBA00022448"/>
    </source>
</evidence>
<feature type="compositionally biased region" description="Basic and acidic residues" evidence="4">
    <location>
        <begin position="89"/>
        <end position="99"/>
    </location>
</feature>
<organism evidence="5 6">
    <name type="scientific">Globodera pallida</name>
    <name type="common">Potato cyst nematode worm</name>
    <name type="synonym">Heterodera pallida</name>
    <dbReference type="NCBI Taxonomy" id="36090"/>
    <lineage>
        <taxon>Eukaryota</taxon>
        <taxon>Metazoa</taxon>
        <taxon>Ecdysozoa</taxon>
        <taxon>Nematoda</taxon>
        <taxon>Chromadorea</taxon>
        <taxon>Rhabditida</taxon>
        <taxon>Tylenchina</taxon>
        <taxon>Tylenchomorpha</taxon>
        <taxon>Tylenchoidea</taxon>
        <taxon>Heteroderidae</taxon>
        <taxon>Heteroderinae</taxon>
        <taxon>Globodera</taxon>
    </lineage>
</organism>
<keyword evidence="3" id="KW-0868">Chloride</keyword>
<evidence type="ECO:0000256" key="2">
    <source>
        <dbReference type="ARBA" id="ARBA00023065"/>
    </source>
</evidence>
<dbReference type="PANTHER" id="PTHR45720:SF10">
    <property type="entry name" value="CHLORIDE CHANNEL PROTEIN 2"/>
    <property type="match status" value="1"/>
</dbReference>
<dbReference type="PANTHER" id="PTHR45720">
    <property type="entry name" value="CHLORIDE CHANNEL PROTEIN 2"/>
    <property type="match status" value="1"/>
</dbReference>
<dbReference type="WBParaSite" id="GPLIN_000392100">
    <property type="protein sequence ID" value="GPLIN_000392100"/>
    <property type="gene ID" value="GPLIN_000392100"/>
</dbReference>
<dbReference type="InterPro" id="IPR046342">
    <property type="entry name" value="CBS_dom_sf"/>
</dbReference>
<dbReference type="Gene3D" id="3.10.580.10">
    <property type="entry name" value="CBS-domain"/>
    <property type="match status" value="1"/>
</dbReference>
<protein>
    <submittedName>
        <fullName evidence="6">CBS domain-containing protein</fullName>
    </submittedName>
</protein>
<reference evidence="6" key="2">
    <citation type="submission" date="2016-06" db="UniProtKB">
        <authorList>
            <consortium name="WormBaseParasite"/>
        </authorList>
    </citation>
    <scope>IDENTIFICATION</scope>
</reference>
<reference evidence="5" key="1">
    <citation type="submission" date="2014-05" db="EMBL/GenBank/DDBJ databases">
        <title>The genome and life-stage specific transcriptomes of Globodera pallida elucidate key aspects of plant parasitism by a cyst nematode.</title>
        <authorList>
            <person name="Cotton J.A."/>
            <person name="Lilley C.J."/>
            <person name="Jones L.M."/>
            <person name="Kikuchi T."/>
            <person name="Reid A.J."/>
            <person name="Thorpe P."/>
            <person name="Tsai I.J."/>
            <person name="Beasley H."/>
            <person name="Blok V."/>
            <person name="Cock P.J.A."/>
            <person name="Van den Akker S.E."/>
            <person name="Holroyd N."/>
            <person name="Hunt M."/>
            <person name="Mantelin S."/>
            <person name="Naghra H."/>
            <person name="Pain A."/>
            <person name="Palomares-Rius J.E."/>
            <person name="Zarowiecki M."/>
            <person name="Berriman M."/>
            <person name="Jones J.T."/>
            <person name="Urwin P.E."/>
        </authorList>
    </citation>
    <scope>NUCLEOTIDE SEQUENCE [LARGE SCALE GENOMIC DNA]</scope>
    <source>
        <strain evidence="5">Lindley</strain>
    </source>
</reference>
<evidence type="ECO:0000256" key="3">
    <source>
        <dbReference type="ARBA" id="ARBA00023214"/>
    </source>
</evidence>